<dbReference type="GO" id="GO:0000428">
    <property type="term" value="C:DNA-directed RNA polymerase complex"/>
    <property type="evidence" value="ECO:0007669"/>
    <property type="project" value="UniProtKB-KW"/>
</dbReference>
<proteinExistence type="inferred from homology"/>
<dbReference type="Pfam" id="PF03118">
    <property type="entry name" value="RNA_pol_A_CTD"/>
    <property type="match status" value="1"/>
</dbReference>
<evidence type="ECO:0000256" key="1">
    <source>
        <dbReference type="ARBA" id="ARBA00007123"/>
    </source>
</evidence>
<protein>
    <recommendedName>
        <fullName evidence="3">DNA-directed RNA polymerase subunit alpha</fullName>
        <ecNumber evidence="2">2.7.7.6</ecNumber>
    </recommendedName>
    <alternativeName>
        <fullName evidence="9">RNA polymerase subunit alpha</fullName>
    </alternativeName>
    <alternativeName>
        <fullName evidence="8">Transcriptase subunit alpha</fullName>
    </alternativeName>
</protein>
<comment type="caution">
    <text evidence="12">The sequence shown here is derived from an EMBL/GenBank/DDBJ whole genome shotgun (WGS) entry which is preliminary data.</text>
</comment>
<dbReference type="SMART" id="SM00662">
    <property type="entry name" value="RPOLD"/>
    <property type="match status" value="1"/>
</dbReference>
<dbReference type="GO" id="GO:0003677">
    <property type="term" value="F:DNA binding"/>
    <property type="evidence" value="ECO:0007669"/>
    <property type="project" value="InterPro"/>
</dbReference>
<keyword evidence="5" id="KW-0808">Transferase</keyword>
<dbReference type="Gene3D" id="1.10.150.20">
    <property type="entry name" value="5' to 3' exonuclease, C-terminal subdomain"/>
    <property type="match status" value="1"/>
</dbReference>
<reference evidence="13" key="1">
    <citation type="submission" date="2018-06" db="EMBL/GenBank/DDBJ databases">
        <authorList>
            <person name="Martinez Ocampo F."/>
            <person name="Quiroz Castaneda R.E."/>
            <person name="Rojas Lopez X."/>
        </authorList>
    </citation>
    <scope>NUCLEOTIDE SEQUENCE [LARGE SCALE GENOMIC DNA]</scope>
    <source>
        <strain evidence="13">INIFAP02</strain>
    </source>
</reference>
<dbReference type="RefSeq" id="WP_112665433.1">
    <property type="nucleotide sequence ID" value="NZ_QKVO01000006.1"/>
</dbReference>
<dbReference type="Gene3D" id="2.170.120.12">
    <property type="entry name" value="DNA-directed RNA polymerase, insert domain"/>
    <property type="match status" value="1"/>
</dbReference>
<accession>A0A328PTF3</accession>
<sequence>MSLSKFNSFQIETEVVSSSECSATVTFFPLERGLGNTIGNTLRRVLLSSIPSPAVFAIRLTSLSHEFSAIKGVAEDATQLIIAIKKLVLRVNEDVVNFEELKSSPIEKWPYLKVRKNKVGPVLAKDIECFPGIEVVNPELRLCEITEEGTDFELDLFCTVDRGYRSSNENRELLNTLSLIPIDTLFSPVLLVDWKVMEEKTTKYGLSDRLRLSVSTNGSIKALDAIWYSAKILVSMFERVAQQPTKLFKLDETDGKSVKQVASAEGGTTTFKTSSIASSPIESLEFSAKTLTILKNGGINTISELISFTPERLAKVKGLEKKYMKEVQDKLKEAGFQLKK</sequence>
<keyword evidence="4 12" id="KW-0240">DNA-directed RNA polymerase</keyword>
<evidence type="ECO:0000256" key="9">
    <source>
        <dbReference type="ARBA" id="ARBA00033070"/>
    </source>
</evidence>
<evidence type="ECO:0000256" key="4">
    <source>
        <dbReference type="ARBA" id="ARBA00022478"/>
    </source>
</evidence>
<dbReference type="NCBIfam" id="TIGR02027">
    <property type="entry name" value="rpoA"/>
    <property type="match status" value="1"/>
</dbReference>
<name>A0A328PTF3_9MOLU</name>
<dbReference type="SUPFAM" id="SSF56553">
    <property type="entry name" value="Insert subdomain of RNA polymerase alpha subunit"/>
    <property type="match status" value="1"/>
</dbReference>
<dbReference type="GO" id="GO:0003899">
    <property type="term" value="F:DNA-directed RNA polymerase activity"/>
    <property type="evidence" value="ECO:0007669"/>
    <property type="project" value="UniProtKB-EC"/>
</dbReference>
<dbReference type="Pfam" id="PF01193">
    <property type="entry name" value="RNA_pol_L"/>
    <property type="match status" value="1"/>
</dbReference>
<dbReference type="InterPro" id="IPR011262">
    <property type="entry name" value="DNA-dir_RNA_pol_insert"/>
</dbReference>
<dbReference type="EMBL" id="QKVO01000006">
    <property type="protein sequence ID" value="RAO95010.1"/>
    <property type="molecule type" value="Genomic_DNA"/>
</dbReference>
<dbReference type="GO" id="GO:0005737">
    <property type="term" value="C:cytoplasm"/>
    <property type="evidence" value="ECO:0007669"/>
    <property type="project" value="UniProtKB-ARBA"/>
</dbReference>
<evidence type="ECO:0000256" key="3">
    <source>
        <dbReference type="ARBA" id="ARBA00015972"/>
    </source>
</evidence>
<keyword evidence="6" id="KW-0548">Nucleotidyltransferase</keyword>
<evidence type="ECO:0000256" key="7">
    <source>
        <dbReference type="ARBA" id="ARBA00023163"/>
    </source>
</evidence>
<dbReference type="CDD" id="cd06928">
    <property type="entry name" value="RNAP_alpha_NTD"/>
    <property type="match status" value="1"/>
</dbReference>
<dbReference type="SUPFAM" id="SSF55257">
    <property type="entry name" value="RBP11-like subunits of RNA polymerase"/>
    <property type="match status" value="1"/>
</dbReference>
<dbReference type="Pfam" id="PF01000">
    <property type="entry name" value="RNA_pol_A_bac"/>
    <property type="match status" value="1"/>
</dbReference>
<evidence type="ECO:0000256" key="10">
    <source>
        <dbReference type="ARBA" id="ARBA00048552"/>
    </source>
</evidence>
<evidence type="ECO:0000259" key="11">
    <source>
        <dbReference type="SMART" id="SM00662"/>
    </source>
</evidence>
<dbReference type="InterPro" id="IPR036603">
    <property type="entry name" value="RBP11-like"/>
</dbReference>
<comment type="similarity">
    <text evidence="1">Belongs to the RNA polymerase alpha chain family.</text>
</comment>
<evidence type="ECO:0000313" key="12">
    <source>
        <dbReference type="EMBL" id="RAO95010.1"/>
    </source>
</evidence>
<dbReference type="GO" id="GO:0046983">
    <property type="term" value="F:protein dimerization activity"/>
    <property type="evidence" value="ECO:0007669"/>
    <property type="project" value="InterPro"/>
</dbReference>
<dbReference type="InterPro" id="IPR036643">
    <property type="entry name" value="RNApol_insert_sf"/>
</dbReference>
<feature type="domain" description="DNA-directed RNA polymerase RpoA/D/Rpb3-type" evidence="11">
    <location>
        <begin position="22"/>
        <end position="243"/>
    </location>
</feature>
<dbReference type="AlphaFoldDB" id="A0A328PTF3"/>
<dbReference type="OrthoDB" id="9805706at2"/>
<evidence type="ECO:0000256" key="8">
    <source>
        <dbReference type="ARBA" id="ARBA00032524"/>
    </source>
</evidence>
<gene>
    <name evidence="12" type="primary">rpoA</name>
    <name evidence="12" type="ORF">DNK47_01865</name>
</gene>
<organism evidence="12 13">
    <name type="scientific">Mycoplasma wenyonii</name>
    <dbReference type="NCBI Taxonomy" id="65123"/>
    <lineage>
        <taxon>Bacteria</taxon>
        <taxon>Bacillati</taxon>
        <taxon>Mycoplasmatota</taxon>
        <taxon>Mollicutes</taxon>
        <taxon>Mycoplasmataceae</taxon>
        <taxon>Mycoplasma</taxon>
    </lineage>
</organism>
<dbReference type="InterPro" id="IPR011263">
    <property type="entry name" value="DNA-dir_RNA_pol_RpoA/D/Rpb3"/>
</dbReference>
<dbReference type="GO" id="GO:0006351">
    <property type="term" value="P:DNA-templated transcription"/>
    <property type="evidence" value="ECO:0007669"/>
    <property type="project" value="InterPro"/>
</dbReference>
<dbReference type="EC" id="2.7.7.6" evidence="2"/>
<evidence type="ECO:0000313" key="13">
    <source>
        <dbReference type="Proteomes" id="UP000249762"/>
    </source>
</evidence>
<evidence type="ECO:0000256" key="2">
    <source>
        <dbReference type="ARBA" id="ARBA00012418"/>
    </source>
</evidence>
<comment type="catalytic activity">
    <reaction evidence="10">
        <text>RNA(n) + a ribonucleoside 5'-triphosphate = RNA(n+1) + diphosphate</text>
        <dbReference type="Rhea" id="RHEA:21248"/>
        <dbReference type="Rhea" id="RHEA-COMP:14527"/>
        <dbReference type="Rhea" id="RHEA-COMP:17342"/>
        <dbReference type="ChEBI" id="CHEBI:33019"/>
        <dbReference type="ChEBI" id="CHEBI:61557"/>
        <dbReference type="ChEBI" id="CHEBI:140395"/>
        <dbReference type="EC" id="2.7.7.6"/>
    </reaction>
</comment>
<keyword evidence="13" id="KW-1185">Reference proteome</keyword>
<dbReference type="InterPro" id="IPR011260">
    <property type="entry name" value="RNAP_asu_C"/>
</dbReference>
<dbReference type="Gene3D" id="3.30.1360.10">
    <property type="entry name" value="RNA polymerase, RBP11-like subunit"/>
    <property type="match status" value="1"/>
</dbReference>
<keyword evidence="7" id="KW-0804">Transcription</keyword>
<evidence type="ECO:0000256" key="5">
    <source>
        <dbReference type="ARBA" id="ARBA00022679"/>
    </source>
</evidence>
<evidence type="ECO:0000256" key="6">
    <source>
        <dbReference type="ARBA" id="ARBA00022695"/>
    </source>
</evidence>
<dbReference type="Proteomes" id="UP000249762">
    <property type="component" value="Unassembled WGS sequence"/>
</dbReference>
<dbReference type="SUPFAM" id="SSF47789">
    <property type="entry name" value="C-terminal domain of RNA polymerase alpha subunit"/>
    <property type="match status" value="1"/>
</dbReference>
<dbReference type="InterPro" id="IPR011773">
    <property type="entry name" value="DNA-dir_RpoA"/>
</dbReference>